<accession>A0A1G4INK2</accession>
<evidence type="ECO:0000256" key="4">
    <source>
        <dbReference type="ARBA" id="ARBA00022833"/>
    </source>
</evidence>
<keyword evidence="9" id="KW-1185">Reference proteome</keyword>
<proteinExistence type="predicted"/>
<dbReference type="SMART" id="SM00355">
    <property type="entry name" value="ZnF_C2H2"/>
    <property type="match status" value="2"/>
</dbReference>
<dbReference type="Proteomes" id="UP000191024">
    <property type="component" value="Chromosome A"/>
</dbReference>
<keyword evidence="3 5" id="KW-0863">Zinc-finger</keyword>
<keyword evidence="2" id="KW-0677">Repeat</keyword>
<feature type="compositionally biased region" description="Low complexity" evidence="6">
    <location>
        <begin position="52"/>
        <end position="73"/>
    </location>
</feature>
<protein>
    <submittedName>
        <fullName evidence="8">LAMI_0A03158g1_1</fullName>
    </submittedName>
</protein>
<dbReference type="GO" id="GO:0008270">
    <property type="term" value="F:zinc ion binding"/>
    <property type="evidence" value="ECO:0007669"/>
    <property type="project" value="UniProtKB-KW"/>
</dbReference>
<gene>
    <name evidence="8" type="ORF">LAMI_0A03158G</name>
</gene>
<dbReference type="PANTHER" id="PTHR24409">
    <property type="entry name" value="ZINC FINGER PROTEIN 142"/>
    <property type="match status" value="1"/>
</dbReference>
<organism evidence="8 9">
    <name type="scientific">Lachancea mirantina</name>
    <dbReference type="NCBI Taxonomy" id="1230905"/>
    <lineage>
        <taxon>Eukaryota</taxon>
        <taxon>Fungi</taxon>
        <taxon>Dikarya</taxon>
        <taxon>Ascomycota</taxon>
        <taxon>Saccharomycotina</taxon>
        <taxon>Saccharomycetes</taxon>
        <taxon>Saccharomycetales</taxon>
        <taxon>Saccharomycetaceae</taxon>
        <taxon>Lachancea</taxon>
    </lineage>
</organism>
<keyword evidence="4" id="KW-0862">Zinc</keyword>
<dbReference type="PROSITE" id="PS50157">
    <property type="entry name" value="ZINC_FINGER_C2H2_2"/>
    <property type="match status" value="1"/>
</dbReference>
<feature type="domain" description="C2H2-type" evidence="7">
    <location>
        <begin position="202"/>
        <end position="229"/>
    </location>
</feature>
<dbReference type="GO" id="GO:0000977">
    <property type="term" value="F:RNA polymerase II transcription regulatory region sequence-specific DNA binding"/>
    <property type="evidence" value="ECO:0007669"/>
    <property type="project" value="TreeGrafter"/>
</dbReference>
<evidence type="ECO:0000256" key="3">
    <source>
        <dbReference type="ARBA" id="ARBA00022771"/>
    </source>
</evidence>
<evidence type="ECO:0000256" key="1">
    <source>
        <dbReference type="ARBA" id="ARBA00022723"/>
    </source>
</evidence>
<dbReference type="GO" id="GO:0000981">
    <property type="term" value="F:DNA-binding transcription factor activity, RNA polymerase II-specific"/>
    <property type="evidence" value="ECO:0007669"/>
    <property type="project" value="TreeGrafter"/>
</dbReference>
<dbReference type="AlphaFoldDB" id="A0A1G4INK2"/>
<name>A0A1G4INK2_9SACH</name>
<dbReference type="PROSITE" id="PS00028">
    <property type="entry name" value="ZINC_FINGER_C2H2_1"/>
    <property type="match status" value="1"/>
</dbReference>
<dbReference type="InterPro" id="IPR036236">
    <property type="entry name" value="Znf_C2H2_sf"/>
</dbReference>
<dbReference type="SUPFAM" id="SSF57667">
    <property type="entry name" value="beta-beta-alpha zinc fingers"/>
    <property type="match status" value="1"/>
</dbReference>
<dbReference type="EMBL" id="LT598462">
    <property type="protein sequence ID" value="SCU78029.1"/>
    <property type="molecule type" value="Genomic_DNA"/>
</dbReference>
<dbReference type="PANTHER" id="PTHR24409:SF295">
    <property type="entry name" value="AZ2-RELATED"/>
    <property type="match status" value="1"/>
</dbReference>
<evidence type="ECO:0000256" key="5">
    <source>
        <dbReference type="PROSITE-ProRule" id="PRU00042"/>
    </source>
</evidence>
<evidence type="ECO:0000256" key="2">
    <source>
        <dbReference type="ARBA" id="ARBA00022737"/>
    </source>
</evidence>
<reference evidence="8 9" key="1">
    <citation type="submission" date="2016-03" db="EMBL/GenBank/DDBJ databases">
        <authorList>
            <person name="Devillers H."/>
        </authorList>
    </citation>
    <scope>NUCLEOTIDE SEQUENCE [LARGE SCALE GENOMIC DNA]</scope>
    <source>
        <strain evidence="8">CBS 11717</strain>
    </source>
</reference>
<dbReference type="Gene3D" id="3.30.160.60">
    <property type="entry name" value="Classic Zinc Finger"/>
    <property type="match status" value="1"/>
</dbReference>
<feature type="region of interest" description="Disordered" evidence="6">
    <location>
        <begin position="46"/>
        <end position="74"/>
    </location>
</feature>
<evidence type="ECO:0000256" key="6">
    <source>
        <dbReference type="SAM" id="MobiDB-lite"/>
    </source>
</evidence>
<evidence type="ECO:0000259" key="7">
    <source>
        <dbReference type="PROSITE" id="PS50157"/>
    </source>
</evidence>
<dbReference type="InterPro" id="IPR013087">
    <property type="entry name" value="Znf_C2H2_type"/>
</dbReference>
<dbReference type="GO" id="GO:0005634">
    <property type="term" value="C:nucleus"/>
    <property type="evidence" value="ECO:0007669"/>
    <property type="project" value="TreeGrafter"/>
</dbReference>
<dbReference type="STRING" id="1230905.A0A1G4INK2"/>
<evidence type="ECO:0000313" key="8">
    <source>
        <dbReference type="EMBL" id="SCU78029.1"/>
    </source>
</evidence>
<sequence length="380" mass="41114">MLFKKRDAMRRCSLARAAFICHCSARYPAGMMTIMAPANRLAFDHGHVPQRSSADPSSADPSPTDPSTVSLPPISSFDSLIRAAEKQGPRPLPAETACAYLPPCPGSAELALDFPTRSLPAAALPGLVPGAPMGPMGAIGPTGPTGPASAASAASAFTVAGRPETPQGHRSRRKKQCHICGNFYANLSTHRSTHLTPENRPHKCSICMRGFARNNDLLRHRKRHWKDELQDASGTLSAEKACSAELQVAGDGDDAPAGASAGASARLLRSLRSLHLAKGTYKCPYNSTLINLDRDMYPHKQRQPLTFEASHCHQTGVFSRCDTFKNHLKALHFEYPPGTRKKDRARVPGTCRHCQRRFANVDEWLATHAGCGSGCGYEYH</sequence>
<keyword evidence="1" id="KW-0479">Metal-binding</keyword>
<evidence type="ECO:0000313" key="9">
    <source>
        <dbReference type="Proteomes" id="UP000191024"/>
    </source>
</evidence>
<dbReference type="OrthoDB" id="10018191at2759"/>